<evidence type="ECO:0000313" key="2">
    <source>
        <dbReference type="EMBL" id="KAK2864102.1"/>
    </source>
</evidence>
<reference evidence="2" key="1">
    <citation type="submission" date="2023-08" db="EMBL/GenBank/DDBJ databases">
        <title>Pelteobagrus vachellii genome.</title>
        <authorList>
            <person name="Liu H."/>
        </authorList>
    </citation>
    <scope>NUCLEOTIDE SEQUENCE</scope>
    <source>
        <strain evidence="2">PRFRI_2022a</strain>
        <tissue evidence="2">Muscle</tissue>
    </source>
</reference>
<dbReference type="Proteomes" id="UP001187315">
    <property type="component" value="Unassembled WGS sequence"/>
</dbReference>
<evidence type="ECO:0000256" key="1">
    <source>
        <dbReference type="SAM" id="MobiDB-lite"/>
    </source>
</evidence>
<name>A0AA88T4V0_TACVA</name>
<dbReference type="AlphaFoldDB" id="A0AA88T4V0"/>
<dbReference type="EMBL" id="JAVHJS010000003">
    <property type="protein sequence ID" value="KAK2864102.1"/>
    <property type="molecule type" value="Genomic_DNA"/>
</dbReference>
<keyword evidence="3" id="KW-1185">Reference proteome</keyword>
<comment type="caution">
    <text evidence="2">The sequence shown here is derived from an EMBL/GenBank/DDBJ whole genome shotgun (WGS) entry which is preliminary data.</text>
</comment>
<evidence type="ECO:0000313" key="3">
    <source>
        <dbReference type="Proteomes" id="UP001187315"/>
    </source>
</evidence>
<feature type="region of interest" description="Disordered" evidence="1">
    <location>
        <begin position="1"/>
        <end position="41"/>
    </location>
</feature>
<feature type="compositionally biased region" description="Pro residues" evidence="1">
    <location>
        <begin position="12"/>
        <end position="29"/>
    </location>
</feature>
<sequence length="129" mass="13993">MSVLQHVSPLEPASPPEPVFAPEPVPPPETMSQPEPVQTDNANTKGVELFIRGLDSIDEQCLYKDFLQFQNIIRAKQKKSDLVPSCHQLGSAHSIFTPKASPGLAIRPCVSGKTPSKAEPPTHCLVLCI</sequence>
<organism evidence="2 3">
    <name type="scientific">Tachysurus vachellii</name>
    <name type="common">Darkbarbel catfish</name>
    <name type="synonym">Pelteobagrus vachellii</name>
    <dbReference type="NCBI Taxonomy" id="175792"/>
    <lineage>
        <taxon>Eukaryota</taxon>
        <taxon>Metazoa</taxon>
        <taxon>Chordata</taxon>
        <taxon>Craniata</taxon>
        <taxon>Vertebrata</taxon>
        <taxon>Euteleostomi</taxon>
        <taxon>Actinopterygii</taxon>
        <taxon>Neopterygii</taxon>
        <taxon>Teleostei</taxon>
        <taxon>Ostariophysi</taxon>
        <taxon>Siluriformes</taxon>
        <taxon>Bagridae</taxon>
        <taxon>Tachysurus</taxon>
    </lineage>
</organism>
<accession>A0AA88T4V0</accession>
<proteinExistence type="predicted"/>
<protein>
    <submittedName>
        <fullName evidence="2">Uncharacterized protein</fullName>
    </submittedName>
</protein>
<gene>
    <name evidence="2" type="ORF">Q7C36_003256</name>
</gene>